<dbReference type="VEuPathDB" id="FungiDB:YALI1_A04620g"/>
<accession>A0A1H6Q9H6</accession>
<evidence type="ECO:0000313" key="3">
    <source>
        <dbReference type="Proteomes" id="UP000182444"/>
    </source>
</evidence>
<sequence>MLYSVAENTPLSKLPEFSDDFYALIKHLEYHSTPDAADEIFKGTAGQKLELTRWFEGSRDRQKNPLNVYLLNVGNEEEVEALEEDNEVMFKMFVRCSNYNRRSHWLSEKDPKLMRLAAMYYLEQEKFLKSLFNVLTPERAAVYTDDANFTNSGALRVLKLLRRENTPGIFNIPHGRLRHYRVAKALYNWRNGEYNPLLYSPN</sequence>
<protein>
    <submittedName>
        <fullName evidence="1">Uncharacterized protein</fullName>
    </submittedName>
</protein>
<reference evidence="2 4" key="2">
    <citation type="submission" date="2018-07" db="EMBL/GenBank/DDBJ databases">
        <title>Draft Genome Assemblies for Five Robust Yarrowia lipolytica Strains Exhibiting High Lipid Production and Pentose Sugar Utilization and Sugar Alcohol Secretion from Undetoxified Lignocellulosic Biomass Hydrolysates.</title>
        <authorList>
            <consortium name="DOE Joint Genome Institute"/>
            <person name="Walker C."/>
            <person name="Ryu S."/>
            <person name="Na H."/>
            <person name="Zane M."/>
            <person name="LaButti K."/>
            <person name="Lipzen A."/>
            <person name="Haridas S."/>
            <person name="Barry K."/>
            <person name="Grigoriev I.V."/>
            <person name="Quarterman J."/>
            <person name="Slininger P."/>
            <person name="Dien B."/>
            <person name="Trinh C.T."/>
        </authorList>
    </citation>
    <scope>NUCLEOTIDE SEQUENCE [LARGE SCALE GENOMIC DNA]</scope>
    <source>
        <strain evidence="2 4">YB392</strain>
    </source>
</reference>
<dbReference type="EMBL" id="KZ859182">
    <property type="protein sequence ID" value="RDW22649.1"/>
    <property type="molecule type" value="Genomic_DNA"/>
</dbReference>
<gene>
    <name evidence="2" type="ORF">B0I71DRAFT_125900</name>
    <name evidence="1" type="ORF">YALI1_A04620g</name>
</gene>
<proteinExistence type="predicted"/>
<dbReference type="RefSeq" id="XP_499753.1">
    <property type="nucleotide sequence ID" value="XM_499753.1"/>
</dbReference>
<dbReference type="AlphaFoldDB" id="A0A1H6Q9H6"/>
<evidence type="ECO:0000313" key="4">
    <source>
        <dbReference type="Proteomes" id="UP000256601"/>
    </source>
</evidence>
<dbReference type="Proteomes" id="UP000182444">
    <property type="component" value="Chromosome 1A"/>
</dbReference>
<dbReference type="KEGG" id="yli:2906373"/>
<dbReference type="GeneID" id="2906373"/>
<dbReference type="EMBL" id="CP017553">
    <property type="protein sequence ID" value="AOW00247.1"/>
    <property type="molecule type" value="Genomic_DNA"/>
</dbReference>
<dbReference type="VEuPathDB" id="FungiDB:YALI0_A04455g"/>
<reference evidence="1 3" key="1">
    <citation type="journal article" date="2016" name="PLoS ONE">
        <title>Sequence Assembly of Yarrowia lipolytica Strain W29/CLIB89 Shows Transposable Element Diversity.</title>
        <authorList>
            <person name="Magnan C."/>
            <person name="Yu J."/>
            <person name="Chang I."/>
            <person name="Jahn E."/>
            <person name="Kanomata Y."/>
            <person name="Wu J."/>
            <person name="Zeller M."/>
            <person name="Oakes M."/>
            <person name="Baldi P."/>
            <person name="Sandmeyer S."/>
        </authorList>
    </citation>
    <scope>NUCLEOTIDE SEQUENCE [LARGE SCALE GENOMIC DNA]</scope>
    <source>
        <strain evidence="1">CLIB89</strain>
        <strain evidence="3">CLIB89(W29)</strain>
    </source>
</reference>
<name>A0A1H6Q9H6_YARLL</name>
<evidence type="ECO:0000313" key="2">
    <source>
        <dbReference type="EMBL" id="RDW22649.1"/>
    </source>
</evidence>
<organism evidence="1 3">
    <name type="scientific">Yarrowia lipolytica</name>
    <name type="common">Candida lipolytica</name>
    <dbReference type="NCBI Taxonomy" id="4952"/>
    <lineage>
        <taxon>Eukaryota</taxon>
        <taxon>Fungi</taxon>
        <taxon>Dikarya</taxon>
        <taxon>Ascomycota</taxon>
        <taxon>Saccharomycotina</taxon>
        <taxon>Dipodascomycetes</taxon>
        <taxon>Dipodascales</taxon>
        <taxon>Dipodascales incertae sedis</taxon>
        <taxon>Yarrowia</taxon>
    </lineage>
</organism>
<evidence type="ECO:0000313" key="1">
    <source>
        <dbReference type="EMBL" id="AOW00247.1"/>
    </source>
</evidence>
<dbReference type="Proteomes" id="UP000256601">
    <property type="component" value="Unassembled WGS sequence"/>
</dbReference>
<dbReference type="OrthoDB" id="4080433at2759"/>